<dbReference type="AlphaFoldDB" id="A0A8J4XHE1"/>
<protein>
    <submittedName>
        <fullName evidence="2">Uncharacterized protein</fullName>
    </submittedName>
</protein>
<dbReference type="Proteomes" id="UP000727407">
    <property type="component" value="Unassembled WGS sequence"/>
</dbReference>
<keyword evidence="3" id="KW-1185">Reference proteome</keyword>
<feature type="compositionally biased region" description="Basic and acidic residues" evidence="1">
    <location>
        <begin position="87"/>
        <end position="97"/>
    </location>
</feature>
<organism evidence="2 3">
    <name type="scientific">Clarias magur</name>
    <name type="common">Asian catfish</name>
    <name type="synonym">Macropteronotus magur</name>
    <dbReference type="NCBI Taxonomy" id="1594786"/>
    <lineage>
        <taxon>Eukaryota</taxon>
        <taxon>Metazoa</taxon>
        <taxon>Chordata</taxon>
        <taxon>Craniata</taxon>
        <taxon>Vertebrata</taxon>
        <taxon>Euteleostomi</taxon>
        <taxon>Actinopterygii</taxon>
        <taxon>Neopterygii</taxon>
        <taxon>Teleostei</taxon>
        <taxon>Ostariophysi</taxon>
        <taxon>Siluriformes</taxon>
        <taxon>Clariidae</taxon>
        <taxon>Clarias</taxon>
    </lineage>
</organism>
<evidence type="ECO:0000313" key="3">
    <source>
        <dbReference type="Proteomes" id="UP000727407"/>
    </source>
</evidence>
<evidence type="ECO:0000256" key="1">
    <source>
        <dbReference type="SAM" id="MobiDB-lite"/>
    </source>
</evidence>
<gene>
    <name evidence="2" type="ORF">DAT39_000214</name>
</gene>
<accession>A0A8J4XHE1</accession>
<proteinExistence type="predicted"/>
<feature type="region of interest" description="Disordered" evidence="1">
    <location>
        <begin position="84"/>
        <end position="108"/>
    </location>
</feature>
<comment type="caution">
    <text evidence="2">The sequence shown here is derived from an EMBL/GenBank/DDBJ whole genome shotgun (WGS) entry which is preliminary data.</text>
</comment>
<name>A0A8J4XHE1_CLAMG</name>
<dbReference type="EMBL" id="QNUK01000001">
    <property type="protein sequence ID" value="KAF5910080.1"/>
    <property type="molecule type" value="Genomic_DNA"/>
</dbReference>
<sequence>MSSAQSEAGVTFWSLRFSIPFSAGALQENNLMLVAPAIDISNSGFRSYFAGSGYPFLPSAAECQPFGGGSNIYEGLIHRPYFPSTSPERDTFPDHVCRRAPGLGEAHA</sequence>
<evidence type="ECO:0000313" key="2">
    <source>
        <dbReference type="EMBL" id="KAF5910080.1"/>
    </source>
</evidence>
<reference evidence="2" key="1">
    <citation type="submission" date="2020-07" db="EMBL/GenBank/DDBJ databases">
        <title>Clarias magur genome sequencing, assembly and annotation.</title>
        <authorList>
            <person name="Kushwaha B."/>
            <person name="Kumar R."/>
            <person name="Das P."/>
            <person name="Joshi C.G."/>
            <person name="Kumar D."/>
            <person name="Nagpure N.S."/>
            <person name="Pandey M."/>
            <person name="Agarwal S."/>
            <person name="Srivastava S."/>
            <person name="Singh M."/>
            <person name="Sahoo L."/>
            <person name="Jayasankar P."/>
            <person name="Meher P.K."/>
            <person name="Koringa P.G."/>
            <person name="Iquebal M.A."/>
            <person name="Das S.P."/>
            <person name="Bit A."/>
            <person name="Patnaik S."/>
            <person name="Patel N."/>
            <person name="Shah T.M."/>
            <person name="Hinsu A."/>
            <person name="Jena J.K."/>
        </authorList>
    </citation>
    <scope>NUCLEOTIDE SEQUENCE</scope>
    <source>
        <strain evidence="2">CIFAMagur01</strain>
        <tissue evidence="2">Testis</tissue>
    </source>
</reference>